<dbReference type="InterPro" id="IPR035919">
    <property type="entry name" value="EAL_sf"/>
</dbReference>
<dbReference type="FunFam" id="3.30.70.270:FF:000001">
    <property type="entry name" value="Diguanylate cyclase domain protein"/>
    <property type="match status" value="1"/>
</dbReference>
<protein>
    <submittedName>
        <fullName evidence="6">Cyclic di-GMP phosphodiesterase Gmr</fullName>
        <ecNumber evidence="6">3.1.4.52</ecNumber>
    </submittedName>
</protein>
<dbReference type="PROSITE" id="PS50883">
    <property type="entry name" value="EAL"/>
    <property type="match status" value="1"/>
</dbReference>
<dbReference type="EC" id="3.1.4.52" evidence="6"/>
<dbReference type="CDD" id="cd01949">
    <property type="entry name" value="GGDEF"/>
    <property type="match status" value="1"/>
</dbReference>
<dbReference type="InterPro" id="IPR029787">
    <property type="entry name" value="Nucleotide_cyclase"/>
</dbReference>
<evidence type="ECO:0000259" key="3">
    <source>
        <dbReference type="PROSITE" id="PS50113"/>
    </source>
</evidence>
<dbReference type="InterPro" id="IPR000700">
    <property type="entry name" value="PAS-assoc_C"/>
</dbReference>
<feature type="domain" description="PAS" evidence="2">
    <location>
        <begin position="358"/>
        <end position="410"/>
    </location>
</feature>
<reference evidence="6" key="1">
    <citation type="submission" date="2016-10" db="EMBL/GenBank/DDBJ databases">
        <title>Sequence of Gallionella enrichment culture.</title>
        <authorList>
            <person name="Poehlein A."/>
            <person name="Muehling M."/>
            <person name="Daniel R."/>
        </authorList>
    </citation>
    <scope>NUCLEOTIDE SEQUENCE</scope>
</reference>
<dbReference type="PANTHER" id="PTHR44757">
    <property type="entry name" value="DIGUANYLATE CYCLASE DGCP"/>
    <property type="match status" value="1"/>
</dbReference>
<dbReference type="SUPFAM" id="SSF141868">
    <property type="entry name" value="EAL domain-like"/>
    <property type="match status" value="1"/>
</dbReference>
<dbReference type="SMART" id="SM00086">
    <property type="entry name" value="PAC"/>
    <property type="match status" value="2"/>
</dbReference>
<dbReference type="Gene3D" id="3.30.70.270">
    <property type="match status" value="1"/>
</dbReference>
<dbReference type="EMBL" id="MLJW01000031">
    <property type="protein sequence ID" value="OIR08515.1"/>
    <property type="molecule type" value="Genomic_DNA"/>
</dbReference>
<dbReference type="PROSITE" id="PS50887">
    <property type="entry name" value="GGDEF"/>
    <property type="match status" value="1"/>
</dbReference>
<dbReference type="InterPro" id="IPR000160">
    <property type="entry name" value="GGDEF_dom"/>
</dbReference>
<evidence type="ECO:0000256" key="1">
    <source>
        <dbReference type="SAM" id="Phobius"/>
    </source>
</evidence>
<feature type="transmembrane region" description="Helical" evidence="1">
    <location>
        <begin position="12"/>
        <end position="30"/>
    </location>
</feature>
<dbReference type="PANTHER" id="PTHR44757:SF2">
    <property type="entry name" value="BIOFILM ARCHITECTURE MAINTENANCE PROTEIN MBAA"/>
    <property type="match status" value="1"/>
</dbReference>
<dbReference type="InterPro" id="IPR052155">
    <property type="entry name" value="Biofilm_reg_signaling"/>
</dbReference>
<dbReference type="Pfam" id="PF00563">
    <property type="entry name" value="EAL"/>
    <property type="match status" value="1"/>
</dbReference>
<proteinExistence type="predicted"/>
<dbReference type="SUPFAM" id="SSF55073">
    <property type="entry name" value="Nucleotide cyclase"/>
    <property type="match status" value="1"/>
</dbReference>
<feature type="domain" description="PAC" evidence="3">
    <location>
        <begin position="558"/>
        <end position="610"/>
    </location>
</feature>
<dbReference type="NCBIfam" id="TIGR00254">
    <property type="entry name" value="GGDEF"/>
    <property type="match status" value="1"/>
</dbReference>
<keyword evidence="1" id="KW-0472">Membrane</keyword>
<name>A0A1J5SKR8_9ZZZZ</name>
<organism evidence="6">
    <name type="scientific">mine drainage metagenome</name>
    <dbReference type="NCBI Taxonomy" id="410659"/>
    <lineage>
        <taxon>unclassified sequences</taxon>
        <taxon>metagenomes</taxon>
        <taxon>ecological metagenomes</taxon>
    </lineage>
</organism>
<feature type="domain" description="GGDEF" evidence="5">
    <location>
        <begin position="642"/>
        <end position="780"/>
    </location>
</feature>
<dbReference type="CDD" id="cd12914">
    <property type="entry name" value="PDC1_DGC_like"/>
    <property type="match status" value="1"/>
</dbReference>
<dbReference type="AlphaFoldDB" id="A0A1J5SKR8"/>
<evidence type="ECO:0000313" key="6">
    <source>
        <dbReference type="EMBL" id="OIR08515.1"/>
    </source>
</evidence>
<feature type="domain" description="PAS" evidence="2">
    <location>
        <begin position="485"/>
        <end position="531"/>
    </location>
</feature>
<dbReference type="NCBIfam" id="TIGR00229">
    <property type="entry name" value="sensory_box"/>
    <property type="match status" value="2"/>
</dbReference>
<dbReference type="InterPro" id="IPR035965">
    <property type="entry name" value="PAS-like_dom_sf"/>
</dbReference>
<dbReference type="Gene3D" id="3.30.450.20">
    <property type="entry name" value="PAS domain"/>
    <property type="match status" value="4"/>
</dbReference>
<dbReference type="InterPro" id="IPR043128">
    <property type="entry name" value="Rev_trsase/Diguanyl_cyclase"/>
</dbReference>
<feature type="domain" description="PAC" evidence="3">
    <location>
        <begin position="437"/>
        <end position="488"/>
    </location>
</feature>
<comment type="caution">
    <text evidence="6">The sequence shown here is derived from an EMBL/GenBank/DDBJ whole genome shotgun (WGS) entry which is preliminary data.</text>
</comment>
<dbReference type="InterPro" id="IPR001610">
    <property type="entry name" value="PAC"/>
</dbReference>
<dbReference type="InterPro" id="IPR013767">
    <property type="entry name" value="PAS_fold"/>
</dbReference>
<feature type="transmembrane region" description="Helical" evidence="1">
    <location>
        <begin position="324"/>
        <end position="345"/>
    </location>
</feature>
<dbReference type="PROSITE" id="PS50112">
    <property type="entry name" value="PAS"/>
    <property type="match status" value="2"/>
</dbReference>
<dbReference type="Pfam" id="PF00989">
    <property type="entry name" value="PAS"/>
    <property type="match status" value="1"/>
</dbReference>
<feature type="domain" description="EAL" evidence="4">
    <location>
        <begin position="789"/>
        <end position="1043"/>
    </location>
</feature>
<dbReference type="SMART" id="SM00091">
    <property type="entry name" value="PAS"/>
    <property type="match status" value="2"/>
</dbReference>
<dbReference type="SMART" id="SM00267">
    <property type="entry name" value="GGDEF"/>
    <property type="match status" value="1"/>
</dbReference>
<dbReference type="CDD" id="cd00130">
    <property type="entry name" value="PAS"/>
    <property type="match status" value="2"/>
</dbReference>
<keyword evidence="6" id="KW-0378">Hydrolase</keyword>
<dbReference type="PROSITE" id="PS50113">
    <property type="entry name" value="PAC"/>
    <property type="match status" value="2"/>
</dbReference>
<dbReference type="Pfam" id="PF13426">
    <property type="entry name" value="PAS_9"/>
    <property type="match status" value="1"/>
</dbReference>
<dbReference type="GO" id="GO:0071111">
    <property type="term" value="F:cyclic-guanylate-specific phosphodiesterase activity"/>
    <property type="evidence" value="ECO:0007669"/>
    <property type="project" value="UniProtKB-EC"/>
</dbReference>
<evidence type="ECO:0000259" key="4">
    <source>
        <dbReference type="PROSITE" id="PS50883"/>
    </source>
</evidence>
<dbReference type="Pfam" id="PF00990">
    <property type="entry name" value="GGDEF"/>
    <property type="match status" value="1"/>
</dbReference>
<sequence>MLQTKNGKERHIVYWLVPMLILWAMLAWHISRLNFNHEYESLIEKEQSHAQSISSDMADSFRRNLHFVAGVSGTFRLGLRVLNSVWKFGPNGLPSRLPKEALVKRWTGDPTLKDLNVQLKLIRDSLGIDLIYVVNAAGDCIAASIEDMPDTPIGTNFADRQWFADARNGRHGMQYAMGRTTHVPGLFFSAPIVLDGLFDGAIVSKVDIPALSFLIRQADAFVTDANGVIILAHDPALLMKSVPGAKVNAMGAQEKSALYLRTEFPELRITRWNGSPDSRLKQVGIETSPYVLATTDLEEFGLRVYSKVDLPGLLLIERERRSNFLLIWLLGSAAILAAATLIFYFRSARQTKSAIETSEHRLRLLLGSVSNGIWGLDKDGNTTFVNLAAANMLGYAPEELIGKPMHETIHHSYADGSHYPSARCPMHATLADSRHRTGIDEVLWRKDGSSLPVDYSSHPIFLQGKLEGAVVVFEDISERKQKDEALKLASSVYQSSNDGILVTDENNLILDVNPAFTRITGYSLDEVRGKNPNIFQSGKHDTQFYQQMWQAILDEGHWQGEVWDIKKGGELYAKWLSISVIRHADGSIFRYVGQFSDITEKKRKDELIWEQANFDALTSLPNRRLFSDRFRQALSSSARSGRHGALLSLDMDQFKRLNDTFGHNMGDKLLIEVAKRLTASVREEDTVARMGGDEFLVILNGLSSVQNEAAIQAELVAEKIRSELSKPYQLDKTDHHSSSSIGIVLFLGHTDNHDKLLAHVDTAMYQAKAKGRNAICFFDSSMQEILEKRGQMESALRGALERNEFSLHYQLQIASSGRPVGVEALLRWTHSQLGTVSPAQFIPVAEESGLILPIGLWVLETACAQLARWQSSPRFNRLSIAVNVSPIQFREGEFVSRVSAVLRQSGIRPELLKLELTESLVLDNIDDSIRKMKELKNLGVKFSMDDFGTGYSSLSYLSRLPIDQLKIDQSFVRDITTDQHDAAIVQTIISMALSMGMEVIAEGVETEEQHEFLELRGCQAYQGYLFARPKPVDELEEKLTELLALRNVAPA</sequence>
<dbReference type="InterPro" id="IPR001633">
    <property type="entry name" value="EAL_dom"/>
</dbReference>
<accession>A0A1J5SKR8</accession>
<evidence type="ECO:0000259" key="5">
    <source>
        <dbReference type="PROSITE" id="PS50887"/>
    </source>
</evidence>
<gene>
    <name evidence="6" type="primary">gmr_64</name>
    <name evidence="6" type="ORF">GALL_93090</name>
</gene>
<dbReference type="SUPFAM" id="SSF55785">
    <property type="entry name" value="PYP-like sensor domain (PAS domain)"/>
    <property type="match status" value="2"/>
</dbReference>
<evidence type="ECO:0000259" key="2">
    <source>
        <dbReference type="PROSITE" id="PS50112"/>
    </source>
</evidence>
<dbReference type="FunFam" id="3.20.20.450:FF:000001">
    <property type="entry name" value="Cyclic di-GMP phosphodiesterase yahA"/>
    <property type="match status" value="1"/>
</dbReference>
<dbReference type="Gene3D" id="3.20.20.450">
    <property type="entry name" value="EAL domain"/>
    <property type="match status" value="1"/>
</dbReference>
<dbReference type="GO" id="GO:0006355">
    <property type="term" value="P:regulation of DNA-templated transcription"/>
    <property type="evidence" value="ECO:0007669"/>
    <property type="project" value="InterPro"/>
</dbReference>
<keyword evidence="1" id="KW-0812">Transmembrane</keyword>
<dbReference type="CDD" id="cd01948">
    <property type="entry name" value="EAL"/>
    <property type="match status" value="1"/>
</dbReference>
<dbReference type="InterPro" id="IPR000014">
    <property type="entry name" value="PAS"/>
</dbReference>
<keyword evidence="1" id="KW-1133">Transmembrane helix</keyword>
<dbReference type="SMART" id="SM00052">
    <property type="entry name" value="EAL"/>
    <property type="match status" value="1"/>
</dbReference>